<name>A0ABR4J8V4_9EURO</name>
<gene>
    <name evidence="2" type="ORF">BJX68DRAFT_250614</name>
</gene>
<proteinExistence type="predicted"/>
<comment type="caution">
    <text evidence="2">The sequence shown here is derived from an EMBL/GenBank/DDBJ whole genome shotgun (WGS) entry which is preliminary data.</text>
</comment>
<reference evidence="2 3" key="1">
    <citation type="submission" date="2024-07" db="EMBL/GenBank/DDBJ databases">
        <title>Section-level genome sequencing and comparative genomics of Aspergillus sections Usti and Cavernicolus.</title>
        <authorList>
            <consortium name="Lawrence Berkeley National Laboratory"/>
            <person name="Nybo J.L."/>
            <person name="Vesth T.C."/>
            <person name="Theobald S."/>
            <person name="Frisvad J.C."/>
            <person name="Larsen T.O."/>
            <person name="Kjaerboelling I."/>
            <person name="Rothschild-Mancinelli K."/>
            <person name="Lyhne E.K."/>
            <person name="Kogle M.E."/>
            <person name="Barry K."/>
            <person name="Clum A."/>
            <person name="Na H."/>
            <person name="Ledsgaard L."/>
            <person name="Lin J."/>
            <person name="Lipzen A."/>
            <person name="Kuo A."/>
            <person name="Riley R."/>
            <person name="Mondo S."/>
            <person name="LaButti K."/>
            <person name="Haridas S."/>
            <person name="Pangalinan J."/>
            <person name="Salamov A.A."/>
            <person name="Simmons B.A."/>
            <person name="Magnuson J.K."/>
            <person name="Chen J."/>
            <person name="Drula E."/>
            <person name="Henrissat B."/>
            <person name="Wiebenga A."/>
            <person name="Lubbers R.J."/>
            <person name="Gomes A.C."/>
            <person name="Macurrencykelacurrency M.R."/>
            <person name="Stajich J."/>
            <person name="Grigoriev I.V."/>
            <person name="Mortensen U.H."/>
            <person name="De vries R.P."/>
            <person name="Baker S.E."/>
            <person name="Andersen M.R."/>
        </authorList>
    </citation>
    <scope>NUCLEOTIDE SEQUENCE [LARGE SCALE GENOMIC DNA]</scope>
    <source>
        <strain evidence="2 3">CBS 756.74</strain>
    </source>
</reference>
<accession>A0ABR4J8V4</accession>
<protein>
    <submittedName>
        <fullName evidence="2">Uncharacterized protein</fullName>
    </submittedName>
</protein>
<dbReference type="GeneID" id="98157444"/>
<keyword evidence="1" id="KW-1133">Transmembrane helix</keyword>
<feature type="transmembrane region" description="Helical" evidence="1">
    <location>
        <begin position="52"/>
        <end position="76"/>
    </location>
</feature>
<sequence length="111" mass="12744">MNVERYRADDDVSERHESSLFLSILLIVLRMLPLTMLECCQRRKKVRIRAKALAVSSIIGLWIAFVDCCVLCFAHVSGPMEQELGQSFASRDYLYKDTSAAIERARRSRDC</sequence>
<evidence type="ECO:0000256" key="1">
    <source>
        <dbReference type="SAM" id="Phobius"/>
    </source>
</evidence>
<evidence type="ECO:0000313" key="3">
    <source>
        <dbReference type="Proteomes" id="UP001610444"/>
    </source>
</evidence>
<keyword evidence="1" id="KW-0812">Transmembrane</keyword>
<dbReference type="RefSeq" id="XP_070892100.1">
    <property type="nucleotide sequence ID" value="XM_071042280.1"/>
</dbReference>
<organism evidence="2 3">
    <name type="scientific">Aspergillus pseudodeflectus</name>
    <dbReference type="NCBI Taxonomy" id="176178"/>
    <lineage>
        <taxon>Eukaryota</taxon>
        <taxon>Fungi</taxon>
        <taxon>Dikarya</taxon>
        <taxon>Ascomycota</taxon>
        <taxon>Pezizomycotina</taxon>
        <taxon>Eurotiomycetes</taxon>
        <taxon>Eurotiomycetidae</taxon>
        <taxon>Eurotiales</taxon>
        <taxon>Aspergillaceae</taxon>
        <taxon>Aspergillus</taxon>
        <taxon>Aspergillus subgen. Nidulantes</taxon>
    </lineage>
</organism>
<evidence type="ECO:0000313" key="2">
    <source>
        <dbReference type="EMBL" id="KAL2836483.1"/>
    </source>
</evidence>
<keyword evidence="1" id="KW-0472">Membrane</keyword>
<keyword evidence="3" id="KW-1185">Reference proteome</keyword>
<dbReference type="Proteomes" id="UP001610444">
    <property type="component" value="Unassembled WGS sequence"/>
</dbReference>
<dbReference type="EMBL" id="JBFXLR010000114">
    <property type="protein sequence ID" value="KAL2836483.1"/>
    <property type="molecule type" value="Genomic_DNA"/>
</dbReference>